<organism evidence="1 2">
    <name type="scientific">Entomortierella chlamydospora</name>
    <dbReference type="NCBI Taxonomy" id="101097"/>
    <lineage>
        <taxon>Eukaryota</taxon>
        <taxon>Fungi</taxon>
        <taxon>Fungi incertae sedis</taxon>
        <taxon>Mucoromycota</taxon>
        <taxon>Mortierellomycotina</taxon>
        <taxon>Mortierellomycetes</taxon>
        <taxon>Mortierellales</taxon>
        <taxon>Mortierellaceae</taxon>
        <taxon>Entomortierella</taxon>
    </lineage>
</organism>
<dbReference type="InterPro" id="IPR046350">
    <property type="entry name" value="Cystatin_sf"/>
</dbReference>
<gene>
    <name evidence="1" type="ORF">BGZ80_004630</name>
</gene>
<dbReference type="GO" id="GO:0004869">
    <property type="term" value="F:cysteine-type endopeptidase inhibitor activity"/>
    <property type="evidence" value="ECO:0007669"/>
    <property type="project" value="InterPro"/>
</dbReference>
<dbReference type="AlphaFoldDB" id="A0A9P6N1C7"/>
<keyword evidence="2" id="KW-1185">Reference proteome</keyword>
<evidence type="ECO:0008006" key="3">
    <source>
        <dbReference type="Google" id="ProtNLM"/>
    </source>
</evidence>
<dbReference type="Gene3D" id="3.10.450.10">
    <property type="match status" value="1"/>
</dbReference>
<evidence type="ECO:0000313" key="1">
    <source>
        <dbReference type="EMBL" id="KAG0020192.1"/>
    </source>
</evidence>
<dbReference type="InterPro" id="IPR000010">
    <property type="entry name" value="Cystatin_dom"/>
</dbReference>
<dbReference type="CDD" id="cd00042">
    <property type="entry name" value="CY"/>
    <property type="match status" value="1"/>
</dbReference>
<accession>A0A9P6N1C7</accession>
<protein>
    <recommendedName>
        <fullName evidence="3">Cystatin domain-containing protein</fullName>
    </recommendedName>
</protein>
<comment type="caution">
    <text evidence="1">The sequence shown here is derived from an EMBL/GenBank/DDBJ whole genome shotgun (WGS) entry which is preliminary data.</text>
</comment>
<dbReference type="Proteomes" id="UP000703661">
    <property type="component" value="Unassembled WGS sequence"/>
</dbReference>
<evidence type="ECO:0000313" key="2">
    <source>
        <dbReference type="Proteomes" id="UP000703661"/>
    </source>
</evidence>
<dbReference type="EMBL" id="JAAAID010000234">
    <property type="protein sequence ID" value="KAG0020192.1"/>
    <property type="molecule type" value="Genomic_DNA"/>
</dbReference>
<proteinExistence type="predicted"/>
<name>A0A9P6N1C7_9FUNG</name>
<dbReference type="SUPFAM" id="SSF54403">
    <property type="entry name" value="Cystatin/monellin"/>
    <property type="match status" value="1"/>
</dbReference>
<reference evidence="1" key="1">
    <citation type="journal article" date="2020" name="Fungal Divers.">
        <title>Resolving the Mortierellaceae phylogeny through synthesis of multi-gene phylogenetics and phylogenomics.</title>
        <authorList>
            <person name="Vandepol N."/>
            <person name="Liber J."/>
            <person name="Desiro A."/>
            <person name="Na H."/>
            <person name="Kennedy M."/>
            <person name="Barry K."/>
            <person name="Grigoriev I.V."/>
            <person name="Miller A.N."/>
            <person name="O'Donnell K."/>
            <person name="Stajich J.E."/>
            <person name="Bonito G."/>
        </authorList>
    </citation>
    <scope>NUCLEOTIDE SEQUENCE</scope>
    <source>
        <strain evidence="1">NRRL 2769</strain>
    </source>
</reference>
<sequence>MTVIDAAHPLSAVDLALDTALTELTPKILESYLKAKHLPASNSHEFEFEPVGFTTQTVAGTNYYVKMLVHDKCHTDKHTREYIHIRIFVQVWTNTIQLTGLSVDKHEGDSLRDPITDIVE</sequence>